<accession>A0A0N4VBV8</accession>
<protein>
    <submittedName>
        <fullName evidence="5">BPH_2 domain-containing protein</fullName>
    </submittedName>
</protein>
<keyword evidence="4" id="KW-1185">Reference proteome</keyword>
<keyword evidence="1" id="KW-0812">Transmembrane</keyword>
<reference evidence="5" key="1">
    <citation type="submission" date="2017-02" db="UniProtKB">
        <authorList>
            <consortium name="WormBaseParasite"/>
        </authorList>
    </citation>
    <scope>IDENTIFICATION</scope>
</reference>
<name>A0A0N4VBV8_ENTVE</name>
<evidence type="ECO:0000256" key="1">
    <source>
        <dbReference type="SAM" id="Phobius"/>
    </source>
</evidence>
<feature type="chain" id="PRO_5043122834" evidence="2">
    <location>
        <begin position="20"/>
        <end position="252"/>
    </location>
</feature>
<proteinExistence type="predicted"/>
<keyword evidence="2" id="KW-0732">Signal</keyword>
<sequence length="252" mass="28882">MLRFTRGFLLCRLTLRVHTAVPLSVSSITRLPGGLGEVFRNLNESKKDAFHPGRVKQVHLYDNMDRDSWVLVYRDVNSSKHFYFAALLLPPIICGFLVLAVDILWNDVHFGFTQKLLNDADELGALAVIPLFLTVVVFVTLWRIQSSRLLRIYQKVSDPKKFVAVSSRMVILQKKTPFVKGEAQLRNFDSQTYDSMGKFFRNIFKGTVAIKGSGFLHDDECFISNNARSFMLNEFDKLTHGNGVKRRNNYKN</sequence>
<dbReference type="AlphaFoldDB" id="A0A0N4VBV8"/>
<evidence type="ECO:0000313" key="3">
    <source>
        <dbReference type="EMBL" id="VDD92759.1"/>
    </source>
</evidence>
<feature type="transmembrane region" description="Helical" evidence="1">
    <location>
        <begin position="125"/>
        <end position="144"/>
    </location>
</feature>
<feature type="signal peptide" evidence="2">
    <location>
        <begin position="1"/>
        <end position="19"/>
    </location>
</feature>
<reference evidence="3 4" key="2">
    <citation type="submission" date="2018-10" db="EMBL/GenBank/DDBJ databases">
        <authorList>
            <consortium name="Pathogen Informatics"/>
        </authorList>
    </citation>
    <scope>NUCLEOTIDE SEQUENCE [LARGE SCALE GENOMIC DNA]</scope>
</reference>
<dbReference type="EMBL" id="UXUI01008956">
    <property type="protein sequence ID" value="VDD92759.1"/>
    <property type="molecule type" value="Genomic_DNA"/>
</dbReference>
<keyword evidence="1" id="KW-1133">Transmembrane helix</keyword>
<evidence type="ECO:0000313" key="5">
    <source>
        <dbReference type="WBParaSite" id="EVEC_0000802901-mRNA-1"/>
    </source>
</evidence>
<organism evidence="5">
    <name type="scientific">Enterobius vermicularis</name>
    <name type="common">Human pinworm</name>
    <dbReference type="NCBI Taxonomy" id="51028"/>
    <lineage>
        <taxon>Eukaryota</taxon>
        <taxon>Metazoa</taxon>
        <taxon>Ecdysozoa</taxon>
        <taxon>Nematoda</taxon>
        <taxon>Chromadorea</taxon>
        <taxon>Rhabditida</taxon>
        <taxon>Spirurina</taxon>
        <taxon>Oxyuridomorpha</taxon>
        <taxon>Oxyuroidea</taxon>
        <taxon>Oxyuridae</taxon>
        <taxon>Enterobius</taxon>
    </lineage>
</organism>
<keyword evidence="1" id="KW-0472">Membrane</keyword>
<evidence type="ECO:0000256" key="2">
    <source>
        <dbReference type="SAM" id="SignalP"/>
    </source>
</evidence>
<dbReference type="WBParaSite" id="EVEC_0000802901-mRNA-1">
    <property type="protein sequence ID" value="EVEC_0000802901-mRNA-1"/>
    <property type="gene ID" value="EVEC_0000802901"/>
</dbReference>
<dbReference type="Proteomes" id="UP000274131">
    <property type="component" value="Unassembled WGS sequence"/>
</dbReference>
<evidence type="ECO:0000313" key="4">
    <source>
        <dbReference type="Proteomes" id="UP000274131"/>
    </source>
</evidence>
<feature type="transmembrane region" description="Helical" evidence="1">
    <location>
        <begin position="82"/>
        <end position="105"/>
    </location>
</feature>
<gene>
    <name evidence="3" type="ORF">EVEC_LOCUS7510</name>
</gene>
<dbReference type="STRING" id="51028.A0A0N4VBV8"/>
<dbReference type="OrthoDB" id="5840914at2759"/>